<reference evidence="2" key="1">
    <citation type="journal article" date="2019" name="Int. J. Syst. Evol. Microbiol.">
        <title>The Global Catalogue of Microorganisms (GCM) 10K type strain sequencing project: providing services to taxonomists for standard genome sequencing and annotation.</title>
        <authorList>
            <consortium name="The Broad Institute Genomics Platform"/>
            <consortium name="The Broad Institute Genome Sequencing Center for Infectious Disease"/>
            <person name="Wu L."/>
            <person name="Ma J."/>
        </authorList>
    </citation>
    <scope>NUCLEOTIDE SEQUENCE [LARGE SCALE GENOMIC DNA]</scope>
    <source>
        <strain evidence="2">KCTC 23299</strain>
    </source>
</reference>
<keyword evidence="2" id="KW-1185">Reference proteome</keyword>
<sequence length="200" mass="22889">MTFEAYHQYFESIIQKSPEQQTAPYNNPDYFDYTKLNWSRMNRWLKTGKITDAMTEAIKAIDSPQQWIIITEPWCGDAAHSVPFLEMISRLNPLLTVSYELRDSEPFRINNYLTNGGKSIPKLVIRDDKGKDLATWGPRPAACQEIYSRLTAEKADFEKVKTELQLWYNADKGLGVQEELTALLLNINRAAAPATLQPAE</sequence>
<name>A0ABW6A8Q0_9BACT</name>
<accession>A0ABW6A8Q0</accession>
<proteinExistence type="predicted"/>
<evidence type="ECO:0000313" key="2">
    <source>
        <dbReference type="Proteomes" id="UP001597511"/>
    </source>
</evidence>
<dbReference type="RefSeq" id="WP_386102624.1">
    <property type="nucleotide sequence ID" value="NZ_JBHUOZ010000003.1"/>
</dbReference>
<protein>
    <submittedName>
        <fullName evidence="1">Thioredoxin family protein</fullName>
    </submittedName>
</protein>
<dbReference type="Pfam" id="PF14595">
    <property type="entry name" value="Thioredoxin_9"/>
    <property type="match status" value="1"/>
</dbReference>
<dbReference type="Proteomes" id="UP001597511">
    <property type="component" value="Unassembled WGS sequence"/>
</dbReference>
<organism evidence="1 2">
    <name type="scientific">Terrimonas rubra</name>
    <dbReference type="NCBI Taxonomy" id="1035890"/>
    <lineage>
        <taxon>Bacteria</taxon>
        <taxon>Pseudomonadati</taxon>
        <taxon>Bacteroidota</taxon>
        <taxon>Chitinophagia</taxon>
        <taxon>Chitinophagales</taxon>
        <taxon>Chitinophagaceae</taxon>
        <taxon>Terrimonas</taxon>
    </lineage>
</organism>
<evidence type="ECO:0000313" key="1">
    <source>
        <dbReference type="EMBL" id="MFD2921735.1"/>
    </source>
</evidence>
<dbReference type="EMBL" id="JBHUOZ010000003">
    <property type="protein sequence ID" value="MFD2921735.1"/>
    <property type="molecule type" value="Genomic_DNA"/>
</dbReference>
<comment type="caution">
    <text evidence="1">The sequence shown here is derived from an EMBL/GenBank/DDBJ whole genome shotgun (WGS) entry which is preliminary data.</text>
</comment>
<dbReference type="Gene3D" id="3.40.30.10">
    <property type="entry name" value="Glutaredoxin"/>
    <property type="match status" value="1"/>
</dbReference>
<gene>
    <name evidence="1" type="ORF">ACFS6H_18590</name>
</gene>